<evidence type="ECO:0000256" key="5">
    <source>
        <dbReference type="ARBA" id="ARBA00012598"/>
    </source>
</evidence>
<evidence type="ECO:0000313" key="12">
    <source>
        <dbReference type="EMBL" id="WAR30341.1"/>
    </source>
</evidence>
<evidence type="ECO:0000256" key="6">
    <source>
        <dbReference type="ARBA" id="ARBA00017098"/>
    </source>
</evidence>
<comment type="pathway">
    <text evidence="3">Purine metabolism; urate degradation; (S)-allantoin from urate: step 1/3.</text>
</comment>
<feature type="non-terminal residue" evidence="12">
    <location>
        <position position="147"/>
    </location>
</feature>
<evidence type="ECO:0000256" key="11">
    <source>
        <dbReference type="ARBA" id="ARBA00048818"/>
    </source>
</evidence>
<organism evidence="12 13">
    <name type="scientific">Mya arenaria</name>
    <name type="common">Soft-shell clam</name>
    <dbReference type="NCBI Taxonomy" id="6604"/>
    <lineage>
        <taxon>Eukaryota</taxon>
        <taxon>Metazoa</taxon>
        <taxon>Spiralia</taxon>
        <taxon>Lophotrochozoa</taxon>
        <taxon>Mollusca</taxon>
        <taxon>Bivalvia</taxon>
        <taxon>Autobranchia</taxon>
        <taxon>Heteroconchia</taxon>
        <taxon>Euheterodonta</taxon>
        <taxon>Imparidentia</taxon>
        <taxon>Neoheterodontei</taxon>
        <taxon>Myida</taxon>
        <taxon>Myoidea</taxon>
        <taxon>Myidae</taxon>
        <taxon>Mya</taxon>
    </lineage>
</organism>
<dbReference type="Pfam" id="PF01014">
    <property type="entry name" value="Uricase"/>
    <property type="match status" value="2"/>
</dbReference>
<name>A0ABY7GGP5_MYAAR</name>
<comment type="catalytic activity">
    <reaction evidence="11">
        <text>urate + O2 + H2O = 5-hydroxyisourate + H2O2</text>
        <dbReference type="Rhea" id="RHEA:21368"/>
        <dbReference type="ChEBI" id="CHEBI:15377"/>
        <dbReference type="ChEBI" id="CHEBI:15379"/>
        <dbReference type="ChEBI" id="CHEBI:16240"/>
        <dbReference type="ChEBI" id="CHEBI:17775"/>
        <dbReference type="ChEBI" id="CHEBI:18072"/>
        <dbReference type="EC" id="1.7.3.3"/>
    </reaction>
</comment>
<dbReference type="InterPro" id="IPR002042">
    <property type="entry name" value="Uricase"/>
</dbReference>
<evidence type="ECO:0000256" key="9">
    <source>
        <dbReference type="ARBA" id="ARBA00023140"/>
    </source>
</evidence>
<dbReference type="EC" id="1.7.3.3" evidence="5"/>
<dbReference type="PANTHER" id="PTHR42874">
    <property type="entry name" value="URICASE"/>
    <property type="match status" value="1"/>
</dbReference>
<dbReference type="PANTHER" id="PTHR42874:SF1">
    <property type="entry name" value="URICASE"/>
    <property type="match status" value="1"/>
</dbReference>
<dbReference type="Proteomes" id="UP001164746">
    <property type="component" value="Chromosome 17"/>
</dbReference>
<dbReference type="InterPro" id="IPR019842">
    <property type="entry name" value="Uricase_CS"/>
</dbReference>
<keyword evidence="9" id="KW-0576">Peroxisome</keyword>
<feature type="non-terminal residue" evidence="12">
    <location>
        <position position="1"/>
    </location>
</feature>
<accession>A0ABY7GGP5</accession>
<dbReference type="PROSITE" id="PS00366">
    <property type="entry name" value="URICASE"/>
    <property type="match status" value="1"/>
</dbReference>
<evidence type="ECO:0000256" key="2">
    <source>
        <dbReference type="ARBA" id="ARBA00004275"/>
    </source>
</evidence>
<evidence type="ECO:0000256" key="7">
    <source>
        <dbReference type="ARBA" id="ARBA00022631"/>
    </source>
</evidence>
<evidence type="ECO:0000256" key="4">
    <source>
        <dbReference type="ARBA" id="ARBA00009760"/>
    </source>
</evidence>
<evidence type="ECO:0000256" key="8">
    <source>
        <dbReference type="ARBA" id="ARBA00023002"/>
    </source>
</evidence>
<keyword evidence="13" id="KW-1185">Reference proteome</keyword>
<keyword evidence="7" id="KW-0659">Purine metabolism</keyword>
<reference evidence="12" key="1">
    <citation type="submission" date="2022-11" db="EMBL/GenBank/DDBJ databases">
        <title>Centuries of genome instability and evolution in soft-shell clam transmissible cancer (bioRxiv).</title>
        <authorList>
            <person name="Hart S.F.M."/>
            <person name="Yonemitsu M.A."/>
            <person name="Giersch R.M."/>
            <person name="Beal B.F."/>
            <person name="Arriagada G."/>
            <person name="Davis B.W."/>
            <person name="Ostrander E.A."/>
            <person name="Goff S.P."/>
            <person name="Metzger M.J."/>
        </authorList>
    </citation>
    <scope>NUCLEOTIDE SEQUENCE</scope>
    <source>
        <strain evidence="12">MELC-2E11</strain>
        <tissue evidence="12">Siphon/mantle</tissue>
    </source>
</reference>
<evidence type="ECO:0000256" key="3">
    <source>
        <dbReference type="ARBA" id="ARBA00004831"/>
    </source>
</evidence>
<comment type="similarity">
    <text evidence="4">Belongs to the uricase family.</text>
</comment>
<evidence type="ECO:0000256" key="10">
    <source>
        <dbReference type="ARBA" id="ARBA00031317"/>
    </source>
</evidence>
<comment type="function">
    <text evidence="1">Catalyzes the oxidation of uric acid to 5-hydroxyisourate, which is further processed to form (S)-allantoin.</text>
</comment>
<dbReference type="Gene3D" id="3.10.270.10">
    <property type="entry name" value="Urate Oxidase"/>
    <property type="match status" value="2"/>
</dbReference>
<proteinExistence type="inferred from homology"/>
<dbReference type="EMBL" id="CP111028">
    <property type="protein sequence ID" value="WAR30341.1"/>
    <property type="molecule type" value="Genomic_DNA"/>
</dbReference>
<sequence length="147" mass="16508">DNSDVIATDTQKNTVHVLAKQHGVKNIETFALILSEHFLRKYPHVQPVVMAGIRNLRVLKTTESAFRQFVTDEFRTLPDTDDRVMSTVVTADWWYNTAMGFCFDKAEIVKSTILEKFAGPPETGMFSASVQNTLYISGKAAIARIPQ</sequence>
<dbReference type="SUPFAM" id="SSF55620">
    <property type="entry name" value="Tetrahydrobiopterin biosynthesis enzymes-like"/>
    <property type="match status" value="2"/>
</dbReference>
<keyword evidence="8" id="KW-0560">Oxidoreductase</keyword>
<comment type="subcellular location">
    <subcellularLocation>
        <location evidence="2">Peroxisome</location>
    </subcellularLocation>
</comment>
<dbReference type="PRINTS" id="PR00093">
    <property type="entry name" value="URICASE"/>
</dbReference>
<gene>
    <name evidence="12" type="ORF">MAR_032883</name>
</gene>
<evidence type="ECO:0000256" key="1">
    <source>
        <dbReference type="ARBA" id="ARBA00003860"/>
    </source>
</evidence>
<evidence type="ECO:0000313" key="13">
    <source>
        <dbReference type="Proteomes" id="UP001164746"/>
    </source>
</evidence>
<protein>
    <recommendedName>
        <fullName evidence="6">Uricase</fullName>
        <ecNumber evidence="5">1.7.3.3</ecNumber>
    </recommendedName>
    <alternativeName>
        <fullName evidence="10">Urate oxidase</fullName>
    </alternativeName>
</protein>